<dbReference type="Gene3D" id="3.40.50.1000">
    <property type="entry name" value="HAD superfamily/HAD-like"/>
    <property type="match status" value="1"/>
</dbReference>
<dbReference type="InterPro" id="IPR006385">
    <property type="entry name" value="HAD_hydro_SerB1"/>
</dbReference>
<comment type="caution">
    <text evidence="4">The sequence shown here is derived from an EMBL/GenBank/DDBJ whole genome shotgun (WGS) entry which is preliminary data.</text>
</comment>
<dbReference type="AlphaFoldDB" id="A0A1J4QCP6"/>
<dbReference type="OrthoDB" id="9784466at2"/>
<reference evidence="4 5" key="1">
    <citation type="submission" date="2016-07" db="EMBL/GenBank/DDBJ databases">
        <title>Draft Genome Sequence of Oceanisphaera psychrotolerans, isolated from coastal sediment samples.</title>
        <authorList>
            <person name="Zhuo S."/>
            <person name="Ruan Z."/>
        </authorList>
    </citation>
    <scope>NUCLEOTIDE SEQUENCE [LARGE SCALE GENOMIC DNA]</scope>
    <source>
        <strain evidence="4 5">LAM-WHM-ZC</strain>
    </source>
</reference>
<proteinExistence type="predicted"/>
<dbReference type="InterPro" id="IPR036412">
    <property type="entry name" value="HAD-like_sf"/>
</dbReference>
<dbReference type="NCBIfam" id="TIGR01490">
    <property type="entry name" value="HAD-SF-IB-hyp1"/>
    <property type="match status" value="1"/>
</dbReference>
<evidence type="ECO:0000313" key="4">
    <source>
        <dbReference type="EMBL" id="OIN06601.1"/>
    </source>
</evidence>
<dbReference type="NCBIfam" id="TIGR01488">
    <property type="entry name" value="HAD-SF-IB"/>
    <property type="match status" value="1"/>
</dbReference>
<evidence type="ECO:0000256" key="2">
    <source>
        <dbReference type="ARBA" id="ARBA00022801"/>
    </source>
</evidence>
<keyword evidence="2 4" id="KW-0378">Hydrolase</keyword>
<dbReference type="InterPro" id="IPR023214">
    <property type="entry name" value="HAD_sf"/>
</dbReference>
<evidence type="ECO:0000313" key="5">
    <source>
        <dbReference type="Proteomes" id="UP000243073"/>
    </source>
</evidence>
<dbReference type="Pfam" id="PF12710">
    <property type="entry name" value="HAD"/>
    <property type="match status" value="1"/>
</dbReference>
<dbReference type="InterPro" id="IPR050582">
    <property type="entry name" value="HAD-like_SerB"/>
</dbReference>
<dbReference type="SUPFAM" id="SSF56784">
    <property type="entry name" value="HAD-like"/>
    <property type="match status" value="1"/>
</dbReference>
<dbReference type="STRING" id="1414654.BFR47_04420"/>
<evidence type="ECO:0000256" key="3">
    <source>
        <dbReference type="ARBA" id="ARBA00022842"/>
    </source>
</evidence>
<organism evidence="4 5">
    <name type="scientific">Oceanisphaera psychrotolerans</name>
    <dbReference type="NCBI Taxonomy" id="1414654"/>
    <lineage>
        <taxon>Bacteria</taxon>
        <taxon>Pseudomonadati</taxon>
        <taxon>Pseudomonadota</taxon>
        <taxon>Gammaproteobacteria</taxon>
        <taxon>Aeromonadales</taxon>
        <taxon>Aeromonadaceae</taxon>
        <taxon>Oceanisphaera</taxon>
    </lineage>
</organism>
<dbReference type="GO" id="GO:0046872">
    <property type="term" value="F:metal ion binding"/>
    <property type="evidence" value="ECO:0007669"/>
    <property type="project" value="UniProtKB-KW"/>
</dbReference>
<dbReference type="Proteomes" id="UP000243073">
    <property type="component" value="Unassembled WGS sequence"/>
</dbReference>
<dbReference type="EMBL" id="MDKE01000044">
    <property type="protein sequence ID" value="OIN06601.1"/>
    <property type="molecule type" value="Genomic_DNA"/>
</dbReference>
<dbReference type="PANTHER" id="PTHR43344:SF13">
    <property type="entry name" value="PHOSPHATASE RV3661-RELATED"/>
    <property type="match status" value="1"/>
</dbReference>
<sequence length="217" mass="24828">MNLAIFDLDDTLIDGDSASLWLAFMVERRLAPADLLRQEHQLMLDYHQGCMDMDAYMALTLAPLRHWQPADLAPLVHEFVEQEILPVVYPKARERLAWHRSQGHEVVIVSATGEHLVLPIARALGVEAAIGIQLECHESGFSGRTRGVYSFREGKLTRLRHWLTERQLTPTLSYGYSDSMNDLPLLEYVDRAAVINGSETLSRLATERGWEQLRWHR</sequence>
<keyword evidence="1" id="KW-0479">Metal-binding</keyword>
<dbReference type="Gene3D" id="1.20.1440.100">
    <property type="entry name" value="SG protein - dephosphorylation function"/>
    <property type="match status" value="1"/>
</dbReference>
<gene>
    <name evidence="4" type="ORF">BFR47_04420</name>
</gene>
<dbReference type="PANTHER" id="PTHR43344">
    <property type="entry name" value="PHOSPHOSERINE PHOSPHATASE"/>
    <property type="match status" value="1"/>
</dbReference>
<keyword evidence="3" id="KW-0460">Magnesium</keyword>
<protein>
    <submittedName>
        <fullName evidence="4">Hydrolase</fullName>
    </submittedName>
</protein>
<evidence type="ECO:0000256" key="1">
    <source>
        <dbReference type="ARBA" id="ARBA00022723"/>
    </source>
</evidence>
<keyword evidence="5" id="KW-1185">Reference proteome</keyword>
<accession>A0A1J4QCP6</accession>
<dbReference type="CDD" id="cd02612">
    <property type="entry name" value="HAD_PGPPase"/>
    <property type="match status" value="1"/>
</dbReference>
<name>A0A1J4QCP6_9GAMM</name>
<dbReference type="RefSeq" id="WP_071473616.1">
    <property type="nucleotide sequence ID" value="NZ_MDKE01000044.1"/>
</dbReference>
<dbReference type="GO" id="GO:0016787">
    <property type="term" value="F:hydrolase activity"/>
    <property type="evidence" value="ECO:0007669"/>
    <property type="project" value="UniProtKB-KW"/>
</dbReference>